<accession>A0A0L0GG85</accession>
<evidence type="ECO:0000256" key="5">
    <source>
        <dbReference type="ARBA" id="ARBA00023242"/>
    </source>
</evidence>
<feature type="compositionally biased region" description="Low complexity" evidence="7">
    <location>
        <begin position="197"/>
        <end position="208"/>
    </location>
</feature>
<evidence type="ECO:0000256" key="1">
    <source>
        <dbReference type="ARBA" id="ARBA00004123"/>
    </source>
</evidence>
<feature type="region of interest" description="Disordered" evidence="7">
    <location>
        <begin position="193"/>
        <end position="240"/>
    </location>
</feature>
<keyword evidence="6" id="KW-0010">Activator</keyword>
<dbReference type="PANTHER" id="PTHR13104">
    <property type="entry name" value="MED-6-RELATED"/>
    <property type="match status" value="1"/>
</dbReference>
<dbReference type="Proteomes" id="UP000054560">
    <property type="component" value="Unassembled WGS sequence"/>
</dbReference>
<keyword evidence="4 6" id="KW-0804">Transcription</keyword>
<proteinExistence type="inferred from homology"/>
<dbReference type="GO" id="GO:0016592">
    <property type="term" value="C:mediator complex"/>
    <property type="evidence" value="ECO:0007669"/>
    <property type="project" value="InterPro"/>
</dbReference>
<sequence length="257" mass="28936">MVGCVWYAPSNFSLLTRCPTPQFPLDVNTVLTYFAKSIFYDGSCTNEQFRMQLNLMLLPFPSAQIVFDSVTVSEKFNVKTFLTTEGLEYDVEQKAPNLYLIRKQKRAVRPNGTTEAQALSLYYCIEGNIYPAPALNSVLNCRLLTIQYHLHEALSDSQQLRRFHPSAGYTWAEEVGDDDDDDDMALPLEHVDDEGAITDAAATSATDISETKDADDDEDKGSDARQQRSAQQASLDHHVGRLFQAIRQHYPLESPKE</sequence>
<dbReference type="EMBL" id="KQ241614">
    <property type="protein sequence ID" value="KNC87308.1"/>
    <property type="molecule type" value="Genomic_DNA"/>
</dbReference>
<evidence type="ECO:0000256" key="4">
    <source>
        <dbReference type="ARBA" id="ARBA00023163"/>
    </source>
</evidence>
<evidence type="ECO:0000256" key="7">
    <source>
        <dbReference type="SAM" id="MobiDB-lite"/>
    </source>
</evidence>
<dbReference type="GO" id="GO:0006357">
    <property type="term" value="P:regulation of transcription by RNA polymerase II"/>
    <property type="evidence" value="ECO:0007669"/>
    <property type="project" value="InterPro"/>
</dbReference>
<dbReference type="STRING" id="667725.A0A0L0GG85"/>
<keyword evidence="5 6" id="KW-0539">Nucleus</keyword>
<keyword evidence="3 6" id="KW-0805">Transcription regulation</keyword>
<reference evidence="8 9" key="1">
    <citation type="submission" date="2011-02" db="EMBL/GenBank/DDBJ databases">
        <title>The Genome Sequence of Sphaeroforma arctica JP610.</title>
        <authorList>
            <consortium name="The Broad Institute Genome Sequencing Platform"/>
            <person name="Russ C."/>
            <person name="Cuomo C."/>
            <person name="Young S.K."/>
            <person name="Zeng Q."/>
            <person name="Gargeya S."/>
            <person name="Alvarado L."/>
            <person name="Berlin A."/>
            <person name="Chapman S.B."/>
            <person name="Chen Z."/>
            <person name="Freedman E."/>
            <person name="Gellesch M."/>
            <person name="Goldberg J."/>
            <person name="Griggs A."/>
            <person name="Gujja S."/>
            <person name="Heilman E."/>
            <person name="Heiman D."/>
            <person name="Howarth C."/>
            <person name="Mehta T."/>
            <person name="Neiman D."/>
            <person name="Pearson M."/>
            <person name="Roberts A."/>
            <person name="Saif S."/>
            <person name="Shea T."/>
            <person name="Shenoy N."/>
            <person name="Sisk P."/>
            <person name="Stolte C."/>
            <person name="Sykes S."/>
            <person name="White J."/>
            <person name="Yandava C."/>
            <person name="Burger G."/>
            <person name="Gray M.W."/>
            <person name="Holland P.W.H."/>
            <person name="King N."/>
            <person name="Lang F.B.F."/>
            <person name="Roger A.J."/>
            <person name="Ruiz-Trillo I."/>
            <person name="Haas B."/>
            <person name="Nusbaum C."/>
            <person name="Birren B."/>
        </authorList>
    </citation>
    <scope>NUCLEOTIDE SEQUENCE [LARGE SCALE GENOMIC DNA]</scope>
    <source>
        <strain evidence="8 9">JP610</strain>
    </source>
</reference>
<evidence type="ECO:0000256" key="6">
    <source>
        <dbReference type="RuleBase" id="RU364143"/>
    </source>
</evidence>
<dbReference type="OrthoDB" id="344220at2759"/>
<dbReference type="GeneID" id="25901054"/>
<evidence type="ECO:0000256" key="2">
    <source>
        <dbReference type="ARBA" id="ARBA00007526"/>
    </source>
</evidence>
<dbReference type="eggNOG" id="KOG3169">
    <property type="taxonomic scope" value="Eukaryota"/>
</dbReference>
<gene>
    <name evidence="6" type="primary">MED6</name>
    <name evidence="8" type="ORF">SARC_00550</name>
</gene>
<protein>
    <recommendedName>
        <fullName evidence="6">Mediator of RNA polymerase II transcription subunit 6</fullName>
    </recommendedName>
    <alternativeName>
        <fullName evidence="6">Mediator complex subunit 6</fullName>
    </alternativeName>
</protein>
<comment type="similarity">
    <text evidence="2 6">Belongs to the Mediator complex subunit 6 family.</text>
</comment>
<evidence type="ECO:0000313" key="8">
    <source>
        <dbReference type="EMBL" id="KNC87308.1"/>
    </source>
</evidence>
<evidence type="ECO:0000256" key="3">
    <source>
        <dbReference type="ARBA" id="ARBA00023015"/>
    </source>
</evidence>
<dbReference type="Pfam" id="PF04934">
    <property type="entry name" value="Med6"/>
    <property type="match status" value="1"/>
</dbReference>
<comment type="subunit">
    <text evidence="6">Component of the Mediator complex.</text>
</comment>
<keyword evidence="9" id="KW-1185">Reference proteome</keyword>
<comment type="subcellular location">
    <subcellularLocation>
        <location evidence="1 6">Nucleus</location>
    </subcellularLocation>
</comment>
<name>A0A0L0GG85_9EUKA</name>
<dbReference type="RefSeq" id="XP_014161210.1">
    <property type="nucleotide sequence ID" value="XM_014305735.1"/>
</dbReference>
<evidence type="ECO:0000313" key="9">
    <source>
        <dbReference type="Proteomes" id="UP000054560"/>
    </source>
</evidence>
<dbReference type="AlphaFoldDB" id="A0A0L0GG85"/>
<dbReference type="GO" id="GO:0003712">
    <property type="term" value="F:transcription coregulator activity"/>
    <property type="evidence" value="ECO:0007669"/>
    <property type="project" value="InterPro"/>
</dbReference>
<comment type="function">
    <text evidence="6">Component of the Mediator complex, a coactivator involved in the regulated transcription of nearly all RNA polymerase II-dependent genes. Mediator functions as a bridge to convey information from gene-specific regulatory proteins to the basal RNA polymerase II transcription machinery. Mediator is recruited to promoters by direct interactions with regulatory proteins and serves as a scaffold for the assembly of a functional preinitiation complex with RNA polymerase II and the general transcription factors.</text>
</comment>
<dbReference type="Gene3D" id="3.10.450.580">
    <property type="entry name" value="Mediator complex, subunit Med6"/>
    <property type="match status" value="1"/>
</dbReference>
<dbReference type="InterPro" id="IPR038566">
    <property type="entry name" value="Mediator_Med6_sf"/>
</dbReference>
<dbReference type="InterPro" id="IPR007018">
    <property type="entry name" value="Mediator_Med6"/>
</dbReference>
<organism evidence="8 9">
    <name type="scientific">Sphaeroforma arctica JP610</name>
    <dbReference type="NCBI Taxonomy" id="667725"/>
    <lineage>
        <taxon>Eukaryota</taxon>
        <taxon>Ichthyosporea</taxon>
        <taxon>Ichthyophonida</taxon>
        <taxon>Sphaeroforma</taxon>
    </lineage>
</organism>